<dbReference type="STRING" id="112904.BH747_08300"/>
<accession>A0A1V8YIG2</accession>
<comment type="caution">
    <text evidence="2">The sequence shown here is derived from an EMBL/GenBank/DDBJ whole genome shotgun (WGS) entry which is preliminary data.</text>
</comment>
<dbReference type="Proteomes" id="UP000192477">
    <property type="component" value="Unassembled WGS sequence"/>
</dbReference>
<name>A0A1V8YIG2_9ENTE</name>
<organism evidence="2 3">
    <name type="scientific">Enterococcus villorum</name>
    <dbReference type="NCBI Taxonomy" id="112904"/>
    <lineage>
        <taxon>Bacteria</taxon>
        <taxon>Bacillati</taxon>
        <taxon>Bacillota</taxon>
        <taxon>Bacilli</taxon>
        <taxon>Lactobacillales</taxon>
        <taxon>Enterococcaceae</taxon>
        <taxon>Enterococcus</taxon>
    </lineage>
</organism>
<dbReference type="RefSeq" id="WP_081183910.1">
    <property type="nucleotide sequence ID" value="NZ_MJEA01000007.1"/>
</dbReference>
<feature type="region of interest" description="Disordered" evidence="1">
    <location>
        <begin position="143"/>
        <end position="168"/>
    </location>
</feature>
<sequence length="168" mass="19418">MTAFKVDYNEAQDFGAVPDGDYEVIIFNVTEDASKGGTEFINFDMVIRNDIKQPRQNSHLFHRVWKSKETGKYNRGMIMSLAKSFGLPDGKEYQSFENFLEDFAMRPAKVKVKNEQSEYNGKTYDNTNIKKFETTKFPELQHQWKKSNAEKSVNSSPAFDISDNDLPF</sequence>
<evidence type="ECO:0000256" key="1">
    <source>
        <dbReference type="SAM" id="MobiDB-lite"/>
    </source>
</evidence>
<proteinExistence type="predicted"/>
<gene>
    <name evidence="2" type="ORF">BH747_08300</name>
</gene>
<dbReference type="InterPro" id="IPR007731">
    <property type="entry name" value="DUF669"/>
</dbReference>
<protein>
    <recommendedName>
        <fullName evidence="4">DUF669 domain-containing protein</fullName>
    </recommendedName>
</protein>
<dbReference type="Pfam" id="PF05037">
    <property type="entry name" value="DUF669"/>
    <property type="match status" value="1"/>
</dbReference>
<evidence type="ECO:0000313" key="3">
    <source>
        <dbReference type="Proteomes" id="UP000192477"/>
    </source>
</evidence>
<evidence type="ECO:0000313" key="2">
    <source>
        <dbReference type="EMBL" id="OQO70154.1"/>
    </source>
</evidence>
<dbReference type="EMBL" id="MJEA01000007">
    <property type="protein sequence ID" value="OQO70154.1"/>
    <property type="molecule type" value="Genomic_DNA"/>
</dbReference>
<evidence type="ECO:0008006" key="4">
    <source>
        <dbReference type="Google" id="ProtNLM"/>
    </source>
</evidence>
<dbReference type="OrthoDB" id="1707979at2"/>
<dbReference type="AlphaFoldDB" id="A0A1V8YIG2"/>
<reference evidence="2 3" key="1">
    <citation type="journal article" date="2017" name="BMC Microbiol.">
        <title>Comparative genomics of Enterococcus spp. isolated from bovine feces.</title>
        <authorList>
            <person name="Beukers A.G."/>
            <person name="Zaheer R."/>
            <person name="Goji N."/>
            <person name="Amoako K.K."/>
            <person name="Chaves A.V."/>
            <person name="Ward M.P."/>
            <person name="McAllister T.A."/>
        </authorList>
    </citation>
    <scope>NUCLEOTIDE SEQUENCE [LARGE SCALE GENOMIC DNA]</scope>
    <source>
        <strain evidence="2 3">F1129D 143</strain>
    </source>
</reference>